<dbReference type="PANTHER" id="PTHR30346:SF28">
    <property type="entry name" value="HTH-TYPE TRANSCRIPTIONAL REGULATOR CYNR"/>
    <property type="match status" value="1"/>
</dbReference>
<proteinExistence type="inferred from homology"/>
<dbReference type="GO" id="GO:0003700">
    <property type="term" value="F:DNA-binding transcription factor activity"/>
    <property type="evidence" value="ECO:0007669"/>
    <property type="project" value="InterPro"/>
</dbReference>
<dbReference type="SUPFAM" id="SSF53850">
    <property type="entry name" value="Periplasmic binding protein-like II"/>
    <property type="match status" value="1"/>
</dbReference>
<reference evidence="7" key="1">
    <citation type="submission" date="2017-01" db="EMBL/GenBank/DDBJ databases">
        <title>Komagataeibacter sp. MSKU9 whole genome sequencing project.</title>
        <authorList>
            <person name="Matsutani M."/>
            <person name="Naloka K."/>
            <person name="Theeragool G."/>
            <person name="Yakushi T."/>
            <person name="Matsushita K."/>
        </authorList>
    </citation>
    <scope>NUCLEOTIDE SEQUENCE [LARGE SCALE GENOMIC DNA]</scope>
    <source>
        <strain evidence="7">MSKU9</strain>
    </source>
</reference>
<evidence type="ECO:0000256" key="4">
    <source>
        <dbReference type="ARBA" id="ARBA00023163"/>
    </source>
</evidence>
<dbReference type="PANTHER" id="PTHR30346">
    <property type="entry name" value="TRANSCRIPTIONAL DUAL REGULATOR HCAR-RELATED"/>
    <property type="match status" value="1"/>
</dbReference>
<dbReference type="EMBL" id="BDLU01000058">
    <property type="protein sequence ID" value="GCE84528.1"/>
    <property type="molecule type" value="Genomic_DNA"/>
</dbReference>
<evidence type="ECO:0000259" key="5">
    <source>
        <dbReference type="PROSITE" id="PS50931"/>
    </source>
</evidence>
<dbReference type="AlphaFoldDB" id="A0A4P5NS22"/>
<dbReference type="CDD" id="cd08414">
    <property type="entry name" value="PBP2_LTTR_aromatics_like"/>
    <property type="match status" value="1"/>
</dbReference>
<keyword evidence="4" id="KW-0804">Transcription</keyword>
<protein>
    <submittedName>
        <fullName evidence="6">LysR family transcriptional regulator</fullName>
    </submittedName>
</protein>
<dbReference type="SUPFAM" id="SSF46785">
    <property type="entry name" value="Winged helix' DNA-binding domain"/>
    <property type="match status" value="1"/>
</dbReference>
<dbReference type="GO" id="GO:0003677">
    <property type="term" value="F:DNA binding"/>
    <property type="evidence" value="ECO:0007669"/>
    <property type="project" value="UniProtKB-KW"/>
</dbReference>
<feature type="domain" description="HTH lysR-type" evidence="5">
    <location>
        <begin position="7"/>
        <end position="64"/>
    </location>
</feature>
<dbReference type="RefSeq" id="WP_162515742.1">
    <property type="nucleotide sequence ID" value="NZ_BDLU01000058.1"/>
</dbReference>
<dbReference type="Gene3D" id="3.40.190.10">
    <property type="entry name" value="Periplasmic binding protein-like II"/>
    <property type="match status" value="2"/>
</dbReference>
<name>A0A4P5NS22_9PROT</name>
<dbReference type="GO" id="GO:0032993">
    <property type="term" value="C:protein-DNA complex"/>
    <property type="evidence" value="ECO:0007669"/>
    <property type="project" value="TreeGrafter"/>
</dbReference>
<dbReference type="InterPro" id="IPR000847">
    <property type="entry name" value="LysR_HTH_N"/>
</dbReference>
<dbReference type="Proteomes" id="UP000315095">
    <property type="component" value="Unassembled WGS sequence"/>
</dbReference>
<organism evidence="6 7">
    <name type="scientific">Komagataeibacter diospyri</name>
    <dbReference type="NCBI Taxonomy" id="1932662"/>
    <lineage>
        <taxon>Bacteria</taxon>
        <taxon>Pseudomonadati</taxon>
        <taxon>Pseudomonadota</taxon>
        <taxon>Alphaproteobacteria</taxon>
        <taxon>Acetobacterales</taxon>
        <taxon>Acetobacteraceae</taxon>
        <taxon>Komagataeibacter</taxon>
    </lineage>
</organism>
<evidence type="ECO:0000256" key="3">
    <source>
        <dbReference type="ARBA" id="ARBA00023125"/>
    </source>
</evidence>
<keyword evidence="3" id="KW-0238">DNA-binding</keyword>
<keyword evidence="2" id="KW-0805">Transcription regulation</keyword>
<sequence length="316" mass="34620">MKRLHSLSIKDLRSLLVIDATCSLGRAALELGTSVATLSRRLTRIEDVLGVTLFERGISGTLATGPGRLVLQHARRMITEAQHLLAFGVGGPDSLEGEIRLGLACPPLHPTIETWLHFWNKSYPRMRIGLYAPQGQNITTLLANRTVDTAILHPDVLSTDLASFPLYRERIVAVLPADHPLARQQSLRLSEFRAERILIPITTDDDRCARFQLGLLGPQARIGIHRGGMLTLLSQIRAGAGFALCNTAIRDLRPPGLAFRNIADIQAEFEMHLAWRADAEDALLGRFVRFMQTVSRTGLPPSSGRSADAGNPDPPA</sequence>
<dbReference type="InterPro" id="IPR005119">
    <property type="entry name" value="LysR_subst-bd"/>
</dbReference>
<dbReference type="Pfam" id="PF03466">
    <property type="entry name" value="LysR_substrate"/>
    <property type="match status" value="1"/>
</dbReference>
<gene>
    <name evidence="6" type="ORF">MSKU9_2669</name>
</gene>
<dbReference type="PROSITE" id="PS50931">
    <property type="entry name" value="HTH_LYSR"/>
    <property type="match status" value="1"/>
</dbReference>
<evidence type="ECO:0000256" key="2">
    <source>
        <dbReference type="ARBA" id="ARBA00023015"/>
    </source>
</evidence>
<comment type="similarity">
    <text evidence="1">Belongs to the LysR transcriptional regulatory family.</text>
</comment>
<evidence type="ECO:0000313" key="7">
    <source>
        <dbReference type="Proteomes" id="UP000315095"/>
    </source>
</evidence>
<dbReference type="InterPro" id="IPR036388">
    <property type="entry name" value="WH-like_DNA-bd_sf"/>
</dbReference>
<comment type="caution">
    <text evidence="6">The sequence shown here is derived from an EMBL/GenBank/DDBJ whole genome shotgun (WGS) entry which is preliminary data.</text>
</comment>
<evidence type="ECO:0000256" key="1">
    <source>
        <dbReference type="ARBA" id="ARBA00009437"/>
    </source>
</evidence>
<keyword evidence="7" id="KW-1185">Reference proteome</keyword>
<dbReference type="Pfam" id="PF00126">
    <property type="entry name" value="HTH_1"/>
    <property type="match status" value="1"/>
</dbReference>
<evidence type="ECO:0000313" key="6">
    <source>
        <dbReference type="EMBL" id="GCE84528.1"/>
    </source>
</evidence>
<dbReference type="Gene3D" id="1.10.10.10">
    <property type="entry name" value="Winged helix-like DNA-binding domain superfamily/Winged helix DNA-binding domain"/>
    <property type="match status" value="1"/>
</dbReference>
<accession>A0A4P5NS22</accession>
<dbReference type="InterPro" id="IPR036390">
    <property type="entry name" value="WH_DNA-bd_sf"/>
</dbReference>